<protein>
    <recommendedName>
        <fullName evidence="4">Cell wall-binding repeat-containing protein</fullName>
    </recommendedName>
</protein>
<gene>
    <name evidence="2" type="ORF">GCM10025875_09140</name>
</gene>
<reference evidence="2" key="2">
    <citation type="submission" date="2023-02" db="EMBL/GenBank/DDBJ databases">
        <authorList>
            <person name="Sun Q."/>
            <person name="Mori K."/>
        </authorList>
    </citation>
    <scope>NUCLEOTIDE SEQUENCE</scope>
    <source>
        <strain evidence="2">NBRC 112290</strain>
    </source>
</reference>
<evidence type="ECO:0000313" key="2">
    <source>
        <dbReference type="EMBL" id="GMA30922.1"/>
    </source>
</evidence>
<comment type="caution">
    <text evidence="2">The sequence shown here is derived from an EMBL/GenBank/DDBJ whole genome shotgun (WGS) entry which is preliminary data.</text>
</comment>
<reference evidence="2" key="1">
    <citation type="journal article" date="2014" name="Int. J. Syst. Evol. Microbiol.">
        <title>Complete genome sequence of Corynebacterium casei LMG S-19264T (=DSM 44701T), isolated from a smear-ripened cheese.</title>
        <authorList>
            <consortium name="US DOE Joint Genome Institute (JGI-PGF)"/>
            <person name="Walter F."/>
            <person name="Albersmeier A."/>
            <person name="Kalinowski J."/>
            <person name="Ruckert C."/>
        </authorList>
    </citation>
    <scope>NUCLEOTIDE SEQUENCE</scope>
    <source>
        <strain evidence="2">NBRC 112290</strain>
    </source>
</reference>
<dbReference type="EMBL" id="BSUM01000001">
    <property type="protein sequence ID" value="GMA30922.1"/>
    <property type="molecule type" value="Genomic_DNA"/>
</dbReference>
<feature type="signal peptide" evidence="1">
    <location>
        <begin position="1"/>
        <end position="28"/>
    </location>
</feature>
<keyword evidence="1" id="KW-0732">Signal</keyword>
<evidence type="ECO:0008006" key="4">
    <source>
        <dbReference type="Google" id="ProtNLM"/>
    </source>
</evidence>
<sequence length="397" mass="39101">MRVRRRGGAGARVAARAAAVLASLALLGACTGEVVLEADPATEVSAGASTTGDGDGVTILEGGSAGQLAIAASQAYFASAGIVVLTPADAGQQLRGASIAAILGLPVLVADEDGVAAELERLETHTVLVLGGVEVPELSEDRPFLRAVPAPDRLDALQVVIGRDLSGETAVAPGGEVAALAELATPSDRLLVLEGEQASQDVEPTDGESENLADVPGLPPFLPAAPLTTDALVTDGGPGQIAAVGTARAAGAGVVVTDDGLTDPAAVEALGALEPRRVVGIGDVGPPEDFSYRARVAASGVELPGGGQELVGDKIYVGLRGAPGAPELGSLGAQDVPATIARLDELAATSGASGTAVPTAVLLTTVASATPGSDGSYSGKRSLEDVISFVDAAEEGV</sequence>
<name>A0AA37UWV3_9MICO</name>
<feature type="chain" id="PRO_5041321567" description="Cell wall-binding repeat-containing protein" evidence="1">
    <location>
        <begin position="29"/>
        <end position="397"/>
    </location>
</feature>
<accession>A0AA37UWV3</accession>
<organism evidence="2 3">
    <name type="scientific">Litorihabitans aurantiacus</name>
    <dbReference type="NCBI Taxonomy" id="1930061"/>
    <lineage>
        <taxon>Bacteria</taxon>
        <taxon>Bacillati</taxon>
        <taxon>Actinomycetota</taxon>
        <taxon>Actinomycetes</taxon>
        <taxon>Micrococcales</taxon>
        <taxon>Beutenbergiaceae</taxon>
        <taxon>Litorihabitans</taxon>
    </lineage>
</organism>
<dbReference type="PROSITE" id="PS51257">
    <property type="entry name" value="PROKAR_LIPOPROTEIN"/>
    <property type="match status" value="1"/>
</dbReference>
<dbReference type="Proteomes" id="UP001157161">
    <property type="component" value="Unassembled WGS sequence"/>
</dbReference>
<proteinExistence type="predicted"/>
<keyword evidence="3" id="KW-1185">Reference proteome</keyword>
<dbReference type="AlphaFoldDB" id="A0AA37UWV3"/>
<evidence type="ECO:0000256" key="1">
    <source>
        <dbReference type="SAM" id="SignalP"/>
    </source>
</evidence>
<evidence type="ECO:0000313" key="3">
    <source>
        <dbReference type="Proteomes" id="UP001157161"/>
    </source>
</evidence>